<dbReference type="SUPFAM" id="SSF55031">
    <property type="entry name" value="Bacterial exopeptidase dimerisation domain"/>
    <property type="match status" value="1"/>
</dbReference>
<dbReference type="InterPro" id="IPR047177">
    <property type="entry name" value="Pept_M20A"/>
</dbReference>
<dbReference type="Gene3D" id="3.40.630.10">
    <property type="entry name" value="Zn peptidases"/>
    <property type="match status" value="1"/>
</dbReference>
<comment type="similarity">
    <text evidence="1">Belongs to the peptidase M20A family.</text>
</comment>
<dbReference type="PANTHER" id="PTHR45962:SF1">
    <property type="entry name" value="N-FATTY-ACYL-AMINO ACID SYNTHASE_HYDROLASE PM20D1"/>
    <property type="match status" value="1"/>
</dbReference>
<dbReference type="GO" id="GO:0051603">
    <property type="term" value="P:proteolysis involved in protein catabolic process"/>
    <property type="evidence" value="ECO:0007669"/>
    <property type="project" value="TreeGrafter"/>
</dbReference>
<keyword evidence="3" id="KW-0479">Metal-binding</keyword>
<dbReference type="PANTHER" id="PTHR45962">
    <property type="entry name" value="N-FATTY-ACYL-AMINO ACID SYNTHASE/HYDROLASE PM20D1"/>
    <property type="match status" value="1"/>
</dbReference>
<dbReference type="InterPro" id="IPR002933">
    <property type="entry name" value="Peptidase_M20"/>
</dbReference>
<keyword evidence="2" id="KW-0645">Protease</keyword>
<proteinExistence type="inferred from homology"/>
<dbReference type="GO" id="GO:0004180">
    <property type="term" value="F:carboxypeptidase activity"/>
    <property type="evidence" value="ECO:0007669"/>
    <property type="project" value="UniProtKB-KW"/>
</dbReference>
<keyword evidence="4" id="KW-0378">Hydrolase</keyword>
<dbReference type="AlphaFoldDB" id="A0A9P7AW72"/>
<dbReference type="Proteomes" id="UP000785200">
    <property type="component" value="Unassembled WGS sequence"/>
</dbReference>
<reference evidence="6" key="1">
    <citation type="submission" date="2019-07" db="EMBL/GenBank/DDBJ databases">
        <title>Hyphodiscus hymeniophilus genome sequencing and assembly.</title>
        <authorList>
            <person name="Kramer G."/>
            <person name="Nodwell J."/>
        </authorList>
    </citation>
    <scope>NUCLEOTIDE SEQUENCE</scope>
    <source>
        <strain evidence="6">ATCC 34498</strain>
    </source>
</reference>
<comment type="caution">
    <text evidence="6">The sequence shown here is derived from an EMBL/GenBank/DDBJ whole genome shotgun (WGS) entry which is preliminary data.</text>
</comment>
<dbReference type="InterPro" id="IPR001261">
    <property type="entry name" value="ArgE/DapE_CS"/>
</dbReference>
<accession>A0A9P7AW72</accession>
<evidence type="ECO:0000256" key="4">
    <source>
        <dbReference type="ARBA" id="ARBA00022801"/>
    </source>
</evidence>
<dbReference type="EMBL" id="VNKQ01000011">
    <property type="protein sequence ID" value="KAG0647941.1"/>
    <property type="molecule type" value="Genomic_DNA"/>
</dbReference>
<dbReference type="SUPFAM" id="SSF53187">
    <property type="entry name" value="Zn-dependent exopeptidases"/>
    <property type="match status" value="1"/>
</dbReference>
<organism evidence="6 7">
    <name type="scientific">Hyphodiscus hymeniophilus</name>
    <dbReference type="NCBI Taxonomy" id="353542"/>
    <lineage>
        <taxon>Eukaryota</taxon>
        <taxon>Fungi</taxon>
        <taxon>Dikarya</taxon>
        <taxon>Ascomycota</taxon>
        <taxon>Pezizomycotina</taxon>
        <taxon>Leotiomycetes</taxon>
        <taxon>Helotiales</taxon>
        <taxon>Hyphodiscaceae</taxon>
        <taxon>Hyphodiscus</taxon>
    </lineage>
</organism>
<evidence type="ECO:0000313" key="7">
    <source>
        <dbReference type="Proteomes" id="UP000785200"/>
    </source>
</evidence>
<gene>
    <name evidence="6" type="ORF">D0Z07_5991</name>
</gene>
<dbReference type="PROSITE" id="PS00758">
    <property type="entry name" value="ARGE_DAPE_CPG2_1"/>
    <property type="match status" value="1"/>
</dbReference>
<dbReference type="Pfam" id="PF01546">
    <property type="entry name" value="Peptidase_M20"/>
    <property type="match status" value="1"/>
</dbReference>
<dbReference type="OrthoDB" id="3064516at2759"/>
<evidence type="ECO:0000256" key="2">
    <source>
        <dbReference type="ARBA" id="ARBA00022670"/>
    </source>
</evidence>
<keyword evidence="7" id="KW-1185">Reference proteome</keyword>
<keyword evidence="6" id="KW-0121">Carboxypeptidase</keyword>
<evidence type="ECO:0000256" key="3">
    <source>
        <dbReference type="ARBA" id="ARBA00022723"/>
    </source>
</evidence>
<evidence type="ECO:0000313" key="6">
    <source>
        <dbReference type="EMBL" id="KAG0647941.1"/>
    </source>
</evidence>
<protein>
    <submittedName>
        <fullName evidence="6">Carboxypeptidase</fullName>
    </submittedName>
</protein>
<dbReference type="GO" id="GO:0000328">
    <property type="term" value="C:fungal-type vacuole lumen"/>
    <property type="evidence" value="ECO:0007669"/>
    <property type="project" value="TreeGrafter"/>
</dbReference>
<keyword evidence="5" id="KW-0862">Zinc</keyword>
<dbReference type="GO" id="GO:0046872">
    <property type="term" value="F:metal ion binding"/>
    <property type="evidence" value="ECO:0007669"/>
    <property type="project" value="UniProtKB-KW"/>
</dbReference>
<name>A0A9P7AW72_9HELO</name>
<evidence type="ECO:0000256" key="5">
    <source>
        <dbReference type="ARBA" id="ARBA00022833"/>
    </source>
</evidence>
<dbReference type="Gene3D" id="3.30.70.360">
    <property type="match status" value="1"/>
</dbReference>
<dbReference type="InterPro" id="IPR036264">
    <property type="entry name" value="Bact_exopeptidase_dim_dom"/>
</dbReference>
<evidence type="ECO:0000256" key="1">
    <source>
        <dbReference type="ARBA" id="ARBA00006247"/>
    </source>
</evidence>
<sequence length="481" mass="53302">MRIIISAPDFRDGEADATRGLPDQPLFQSQHPSDVSNINLDLFKDQYYRDLVARRLSGAVQIPTVIADGIGEVGKDPRWGIFHSFTQYLRKTFPILHDRLSLEVINQHALLYTWQGSNPKLKPLLFMAHSDVVSAPESTLERWTYPPFSGHYDGEYIWGRGSEDDKSNLIAILSAIDALIHCDFTPTRTVLVSIGFDEEGGLDQSNGARYLAERILETYGEDGIELIFDEGIAGIEEHFGTEFALPATAEKGYLDVQITIDTTGGHSSTPPDHTCIGYLAQAINAIEASPFTSRLTNKNPTTVYLKIAALHSKNMPLSLRKAILDPSSSNEVLNYMDSSLERRALVRTSTAVDIMRGGEQFLANALPETAYAVVNHRIAVEDSIQVLKDYYIRILSPLTKKWGFSLIAFGNDINNSCDSVGTVTLAGHYELEPSPVSNHRDVRFTWLADTLQAVFGKDVCVAPVLLTGKFMFRPSEDPAAY</sequence>